<sequence length="373" mass="40324">MAKISIVLHDLRGGGAEKMMVRLANQLAENGDSVEMILLTAGGVNKPFLSKSVTLVELNSKRTLSAFSPLRKHLKASQPDGILAALTHVNVITSVVCASLGWLSRLSVSERNTFSLDRKVNNGLVMKATYAIAPFIYRFIPNPVIAVSKGVADDLVACSVVRQKDVCSASNPVITNETLEAAKQQAKHPWLTNKTGKTVVAVGRLSDQKGFDMLIDAFATVLKEVDARLVIFGEGELRDELQRKIEQYNISQSVDLAGYTDNPIAEIKQADLFVLSSRFEGSPNVLVEAMSVGCKVAAFDCPSGPMETLDGGAVAPLIEYKNVSALAQTIQAELATDNSLENRSRIIGAVERFSAENSANEYRQLIFANAQVK</sequence>
<dbReference type="CDD" id="cd03811">
    <property type="entry name" value="GT4_GT28_WabH-like"/>
    <property type="match status" value="1"/>
</dbReference>
<protein>
    <submittedName>
        <fullName evidence="3">Glycosyl transferase</fullName>
    </submittedName>
</protein>
<dbReference type="PANTHER" id="PTHR12526">
    <property type="entry name" value="GLYCOSYLTRANSFERASE"/>
    <property type="match status" value="1"/>
</dbReference>
<dbReference type="AlphaFoldDB" id="A0A8H9IB99"/>
<evidence type="ECO:0000259" key="2">
    <source>
        <dbReference type="Pfam" id="PF13439"/>
    </source>
</evidence>
<dbReference type="RefSeq" id="WP_013754485.1">
    <property type="nucleotide sequence ID" value="NZ_BMZC01000006.1"/>
</dbReference>
<name>A0A8H9IB99_9ALTE</name>
<dbReference type="InterPro" id="IPR001296">
    <property type="entry name" value="Glyco_trans_1"/>
</dbReference>
<dbReference type="SUPFAM" id="SSF53756">
    <property type="entry name" value="UDP-Glycosyltransferase/glycogen phosphorylase"/>
    <property type="match status" value="1"/>
</dbReference>
<dbReference type="InterPro" id="IPR028098">
    <property type="entry name" value="Glyco_trans_4-like_N"/>
</dbReference>
<feature type="domain" description="Glycosyltransferase subfamily 4-like N-terminal" evidence="2">
    <location>
        <begin position="14"/>
        <end position="173"/>
    </location>
</feature>
<dbReference type="Gene3D" id="3.40.50.2000">
    <property type="entry name" value="Glycogen Phosphorylase B"/>
    <property type="match status" value="2"/>
</dbReference>
<dbReference type="GO" id="GO:0016757">
    <property type="term" value="F:glycosyltransferase activity"/>
    <property type="evidence" value="ECO:0007669"/>
    <property type="project" value="InterPro"/>
</dbReference>
<reference evidence="3" key="2">
    <citation type="submission" date="2020-09" db="EMBL/GenBank/DDBJ databases">
        <authorList>
            <person name="Sun Q."/>
            <person name="Kim S."/>
        </authorList>
    </citation>
    <scope>NUCLEOTIDE SEQUENCE</scope>
    <source>
        <strain evidence="3">KCTC 32337</strain>
    </source>
</reference>
<evidence type="ECO:0000259" key="1">
    <source>
        <dbReference type="Pfam" id="PF00534"/>
    </source>
</evidence>
<dbReference type="Proteomes" id="UP000622604">
    <property type="component" value="Unassembled WGS sequence"/>
</dbReference>
<reference evidence="3" key="1">
    <citation type="journal article" date="2014" name="Int. J. Syst. Evol. Microbiol.">
        <title>Complete genome sequence of Corynebacterium casei LMG S-19264T (=DSM 44701T), isolated from a smear-ripened cheese.</title>
        <authorList>
            <consortium name="US DOE Joint Genome Institute (JGI-PGF)"/>
            <person name="Walter F."/>
            <person name="Albersmeier A."/>
            <person name="Kalinowski J."/>
            <person name="Ruckert C."/>
        </authorList>
    </citation>
    <scope>NUCLEOTIDE SEQUENCE</scope>
    <source>
        <strain evidence="3">KCTC 32337</strain>
    </source>
</reference>
<evidence type="ECO:0000313" key="4">
    <source>
        <dbReference type="Proteomes" id="UP000622604"/>
    </source>
</evidence>
<keyword evidence="3" id="KW-0808">Transferase</keyword>
<feature type="domain" description="Glycosyl transferase family 1" evidence="1">
    <location>
        <begin position="186"/>
        <end position="339"/>
    </location>
</feature>
<dbReference type="Pfam" id="PF00534">
    <property type="entry name" value="Glycos_transf_1"/>
    <property type="match status" value="1"/>
</dbReference>
<dbReference type="Pfam" id="PF13439">
    <property type="entry name" value="Glyco_transf_4"/>
    <property type="match status" value="1"/>
</dbReference>
<dbReference type="PANTHER" id="PTHR12526:SF630">
    <property type="entry name" value="GLYCOSYLTRANSFERASE"/>
    <property type="match status" value="1"/>
</dbReference>
<proteinExistence type="predicted"/>
<accession>A0A8H9IB99</accession>
<organism evidence="3 4">
    <name type="scientific">Paraglaciecola chathamensis</name>
    <dbReference type="NCBI Taxonomy" id="368405"/>
    <lineage>
        <taxon>Bacteria</taxon>
        <taxon>Pseudomonadati</taxon>
        <taxon>Pseudomonadota</taxon>
        <taxon>Gammaproteobacteria</taxon>
        <taxon>Alteromonadales</taxon>
        <taxon>Alteromonadaceae</taxon>
        <taxon>Paraglaciecola</taxon>
    </lineage>
</organism>
<dbReference type="EMBL" id="BMZC01000006">
    <property type="protein sequence ID" value="GGZ66356.1"/>
    <property type="molecule type" value="Genomic_DNA"/>
</dbReference>
<gene>
    <name evidence="3" type="ORF">GCM10011274_26050</name>
</gene>
<dbReference type="GO" id="GO:1901135">
    <property type="term" value="P:carbohydrate derivative metabolic process"/>
    <property type="evidence" value="ECO:0007669"/>
    <property type="project" value="UniProtKB-ARBA"/>
</dbReference>
<comment type="caution">
    <text evidence="3">The sequence shown here is derived from an EMBL/GenBank/DDBJ whole genome shotgun (WGS) entry which is preliminary data.</text>
</comment>
<evidence type="ECO:0000313" key="3">
    <source>
        <dbReference type="EMBL" id="GGZ66356.1"/>
    </source>
</evidence>